<accession>L0DS91</accession>
<keyword evidence="5" id="KW-0800">Toxin</keyword>
<evidence type="ECO:0000256" key="1">
    <source>
        <dbReference type="ARBA" id="ARBA00022649"/>
    </source>
</evidence>
<dbReference type="AlphaFoldDB" id="L0DS91"/>
<organism evidence="7 8">
    <name type="scientific">Thioalkalivibrio nitratireducens (strain DSM 14787 / UNIQEM 213 / ALEN2)</name>
    <dbReference type="NCBI Taxonomy" id="1255043"/>
    <lineage>
        <taxon>Bacteria</taxon>
        <taxon>Pseudomonadati</taxon>
        <taxon>Pseudomonadota</taxon>
        <taxon>Gammaproteobacteria</taxon>
        <taxon>Chromatiales</taxon>
        <taxon>Ectothiorhodospiraceae</taxon>
        <taxon>Thioalkalivibrio</taxon>
    </lineage>
</organism>
<feature type="binding site" evidence="5">
    <location>
        <position position="6"/>
    </location>
    <ligand>
        <name>Mg(2+)</name>
        <dbReference type="ChEBI" id="CHEBI:18420"/>
    </ligand>
</feature>
<dbReference type="GO" id="GO:0000287">
    <property type="term" value="F:magnesium ion binding"/>
    <property type="evidence" value="ECO:0007669"/>
    <property type="project" value="UniProtKB-UniRule"/>
</dbReference>
<dbReference type="GO" id="GO:0016788">
    <property type="term" value="F:hydrolase activity, acting on ester bonds"/>
    <property type="evidence" value="ECO:0007669"/>
    <property type="project" value="InterPro"/>
</dbReference>
<dbReference type="EMBL" id="CP003989">
    <property type="protein sequence ID" value="AGA32464.1"/>
    <property type="molecule type" value="Genomic_DNA"/>
</dbReference>
<dbReference type="InterPro" id="IPR022907">
    <property type="entry name" value="VapC_family"/>
</dbReference>
<gene>
    <name evidence="7" type="primary">vapC44 [H]</name>
    <name evidence="5" type="synonym">vapC</name>
    <name evidence="7" type="ordered locus">TVNIR_0771</name>
</gene>
<proteinExistence type="inferred from homology"/>
<protein>
    <recommendedName>
        <fullName evidence="5">Ribonuclease VapC</fullName>
        <shortName evidence="5">RNase VapC</shortName>
        <ecNumber evidence="5">3.1.-.-</ecNumber>
    </recommendedName>
    <alternativeName>
        <fullName evidence="5">Toxin VapC</fullName>
    </alternativeName>
</protein>
<reference evidence="7" key="1">
    <citation type="submission" date="2015-12" db="EMBL/GenBank/DDBJ databases">
        <authorList>
            <person name="Tikhonova T.V."/>
            <person name="Pavlov A.R."/>
            <person name="Beletsky A.V."/>
            <person name="Mardanov A.V."/>
            <person name="Sorokin D.Y."/>
            <person name="Ravin N.V."/>
            <person name="Popov V.O."/>
        </authorList>
    </citation>
    <scope>NUCLEOTIDE SEQUENCE</scope>
    <source>
        <strain evidence="7">DSM 14787</strain>
    </source>
</reference>
<sequence length="144" mass="16419">MRALLDINVVIALLDAAHTLHRSATNWLAQEIQHGWASCPITENGVVRIMSQPTYPNTQPLQQVALRVREAQQNSDHRFWPDDISLTASDLLNWPQLLGHRQITDAYLLAIAARNNGRLVTFDQRIRYDAVKGAEQRHLHVIRT</sequence>
<dbReference type="SUPFAM" id="SSF88723">
    <property type="entry name" value="PIN domain-like"/>
    <property type="match status" value="1"/>
</dbReference>
<evidence type="ECO:0000259" key="6">
    <source>
        <dbReference type="Pfam" id="PF01850"/>
    </source>
</evidence>
<name>L0DS91_THIND</name>
<keyword evidence="5" id="KW-0460">Magnesium</keyword>
<dbReference type="eggNOG" id="COG1848">
    <property type="taxonomic scope" value="Bacteria"/>
</dbReference>
<evidence type="ECO:0000256" key="2">
    <source>
        <dbReference type="ARBA" id="ARBA00022722"/>
    </source>
</evidence>
<keyword evidence="1 5" id="KW-1277">Toxin-antitoxin system</keyword>
<dbReference type="NCBIfam" id="TIGR00028">
    <property type="entry name" value="Mtu_PIN_fam"/>
    <property type="match status" value="1"/>
</dbReference>
<dbReference type="InterPro" id="IPR002716">
    <property type="entry name" value="PIN_dom"/>
</dbReference>
<evidence type="ECO:0000256" key="5">
    <source>
        <dbReference type="HAMAP-Rule" id="MF_00265"/>
    </source>
</evidence>
<dbReference type="GO" id="GO:0004540">
    <property type="term" value="F:RNA nuclease activity"/>
    <property type="evidence" value="ECO:0007669"/>
    <property type="project" value="InterPro"/>
</dbReference>
<dbReference type="GO" id="GO:0090729">
    <property type="term" value="F:toxin activity"/>
    <property type="evidence" value="ECO:0007669"/>
    <property type="project" value="UniProtKB-KW"/>
</dbReference>
<feature type="domain" description="PIN" evidence="6">
    <location>
        <begin position="4"/>
        <end position="127"/>
    </location>
</feature>
<keyword evidence="4 5" id="KW-0378">Hydrolase</keyword>
<dbReference type="HAMAP" id="MF_00265">
    <property type="entry name" value="VapC_Nob1"/>
    <property type="match status" value="1"/>
</dbReference>
<keyword evidence="3 5" id="KW-0479">Metal-binding</keyword>
<evidence type="ECO:0000256" key="3">
    <source>
        <dbReference type="ARBA" id="ARBA00022723"/>
    </source>
</evidence>
<comment type="similarity">
    <text evidence="5">Belongs to the PINc/VapC protein family.</text>
</comment>
<evidence type="ECO:0000256" key="4">
    <source>
        <dbReference type="ARBA" id="ARBA00022801"/>
    </source>
</evidence>
<dbReference type="RefSeq" id="WP_015257611.1">
    <property type="nucleotide sequence ID" value="NC_019902.2"/>
</dbReference>
<dbReference type="Proteomes" id="UP000010809">
    <property type="component" value="Chromosome"/>
</dbReference>
<dbReference type="InterPro" id="IPR029060">
    <property type="entry name" value="PIN-like_dom_sf"/>
</dbReference>
<dbReference type="HOGENOM" id="CLU_145365_0_0_6"/>
<dbReference type="Pfam" id="PF01850">
    <property type="entry name" value="PIN"/>
    <property type="match status" value="1"/>
</dbReference>
<dbReference type="PATRIC" id="fig|1255043.3.peg.777"/>
<comment type="cofactor">
    <cofactor evidence="5">
        <name>Mg(2+)</name>
        <dbReference type="ChEBI" id="CHEBI:18420"/>
    </cofactor>
</comment>
<dbReference type="KEGG" id="tni:TVNIR_0771"/>
<dbReference type="OrthoDB" id="196567at2"/>
<evidence type="ECO:0000313" key="8">
    <source>
        <dbReference type="Proteomes" id="UP000010809"/>
    </source>
</evidence>
<feature type="binding site" evidence="5">
    <location>
        <position position="105"/>
    </location>
    <ligand>
        <name>Mg(2+)</name>
        <dbReference type="ChEBI" id="CHEBI:18420"/>
    </ligand>
</feature>
<keyword evidence="8" id="KW-1185">Reference proteome</keyword>
<evidence type="ECO:0000313" key="7">
    <source>
        <dbReference type="EMBL" id="AGA32464.1"/>
    </source>
</evidence>
<dbReference type="GO" id="GO:0045926">
    <property type="term" value="P:negative regulation of growth"/>
    <property type="evidence" value="ECO:0007669"/>
    <property type="project" value="UniProtKB-ARBA"/>
</dbReference>
<dbReference type="InterPro" id="IPR006226">
    <property type="entry name" value="Mtu_PIN"/>
</dbReference>
<dbReference type="EC" id="3.1.-.-" evidence="5"/>
<comment type="function">
    <text evidence="5">Toxic component of a toxin-antitoxin (TA) system. An RNase.</text>
</comment>
<keyword evidence="2 5" id="KW-0540">Nuclease</keyword>